<organism evidence="2 3">
    <name type="scientific">Tenebrio molitor</name>
    <name type="common">Yellow mealworm beetle</name>
    <dbReference type="NCBI Taxonomy" id="7067"/>
    <lineage>
        <taxon>Eukaryota</taxon>
        <taxon>Metazoa</taxon>
        <taxon>Ecdysozoa</taxon>
        <taxon>Arthropoda</taxon>
        <taxon>Hexapoda</taxon>
        <taxon>Insecta</taxon>
        <taxon>Pterygota</taxon>
        <taxon>Neoptera</taxon>
        <taxon>Endopterygota</taxon>
        <taxon>Coleoptera</taxon>
        <taxon>Polyphaga</taxon>
        <taxon>Cucujiformia</taxon>
        <taxon>Tenebrionidae</taxon>
        <taxon>Tenebrio</taxon>
    </lineage>
</organism>
<dbReference type="AlphaFoldDB" id="A0A8J6HMQ8"/>
<sequence length="178" mass="19779">MWTNGRWRAGSASQLAGLGERRIGARTNPTARSSRQPQPPRSLYLHCGYGQLRSPACPPADEIREEGSPPPGPPSGFLHLQRSPAYHHLKDGFKSSCSPNESGNFGAGMDNLQSMNSEDQSHLFQTSHYSPEEHEYQALEAGHQPPYLESSPEFYAANNLIESKYHPHSYVKNYARGE</sequence>
<reference evidence="2" key="2">
    <citation type="submission" date="2021-08" db="EMBL/GenBank/DDBJ databases">
        <authorList>
            <person name="Eriksson T."/>
        </authorList>
    </citation>
    <scope>NUCLEOTIDE SEQUENCE</scope>
    <source>
        <strain evidence="2">Stoneville</strain>
        <tissue evidence="2">Whole head</tissue>
    </source>
</reference>
<evidence type="ECO:0000256" key="1">
    <source>
        <dbReference type="SAM" id="MobiDB-lite"/>
    </source>
</evidence>
<feature type="region of interest" description="Disordered" evidence="1">
    <location>
        <begin position="1"/>
        <end position="138"/>
    </location>
</feature>
<comment type="caution">
    <text evidence="2">The sequence shown here is derived from an EMBL/GenBank/DDBJ whole genome shotgun (WGS) entry which is preliminary data.</text>
</comment>
<evidence type="ECO:0000313" key="3">
    <source>
        <dbReference type="Proteomes" id="UP000719412"/>
    </source>
</evidence>
<keyword evidence="3" id="KW-1185">Reference proteome</keyword>
<accession>A0A8J6HMQ8</accession>
<name>A0A8J6HMQ8_TENMO</name>
<dbReference type="Proteomes" id="UP000719412">
    <property type="component" value="Unassembled WGS sequence"/>
</dbReference>
<reference evidence="2" key="1">
    <citation type="journal article" date="2020" name="J Insects Food Feed">
        <title>The yellow mealworm (Tenebrio molitor) genome: a resource for the emerging insects as food and feed industry.</title>
        <authorList>
            <person name="Eriksson T."/>
            <person name="Andere A."/>
            <person name="Kelstrup H."/>
            <person name="Emery V."/>
            <person name="Picard C."/>
        </authorList>
    </citation>
    <scope>NUCLEOTIDE SEQUENCE</scope>
    <source>
        <strain evidence="2">Stoneville</strain>
        <tissue evidence="2">Whole head</tissue>
    </source>
</reference>
<dbReference type="EMBL" id="JABDTM020019402">
    <property type="protein sequence ID" value="KAH0817474.1"/>
    <property type="molecule type" value="Genomic_DNA"/>
</dbReference>
<gene>
    <name evidence="2" type="ORF">GEV33_005317</name>
</gene>
<feature type="compositionally biased region" description="Polar residues" evidence="1">
    <location>
        <begin position="27"/>
        <end position="36"/>
    </location>
</feature>
<proteinExistence type="predicted"/>
<evidence type="ECO:0000313" key="2">
    <source>
        <dbReference type="EMBL" id="KAH0817474.1"/>
    </source>
</evidence>
<feature type="compositionally biased region" description="Polar residues" evidence="1">
    <location>
        <begin position="111"/>
        <end position="129"/>
    </location>
</feature>
<protein>
    <submittedName>
        <fullName evidence="2">Uncharacterized protein</fullName>
    </submittedName>
</protein>